<dbReference type="RefSeq" id="WP_184865065.1">
    <property type="nucleotide sequence ID" value="NZ_JACHLK010000022.1"/>
</dbReference>
<organism evidence="1 2">
    <name type="scientific">Acidovorax soli</name>
    <dbReference type="NCBI Taxonomy" id="592050"/>
    <lineage>
        <taxon>Bacteria</taxon>
        <taxon>Pseudomonadati</taxon>
        <taxon>Pseudomonadota</taxon>
        <taxon>Betaproteobacteria</taxon>
        <taxon>Burkholderiales</taxon>
        <taxon>Comamonadaceae</taxon>
        <taxon>Acidovorax</taxon>
    </lineage>
</organism>
<accession>A0A7X0UD61</accession>
<dbReference type="Gene3D" id="1.25.40.10">
    <property type="entry name" value="Tetratricopeptide repeat domain"/>
    <property type="match status" value="1"/>
</dbReference>
<evidence type="ECO:0000313" key="1">
    <source>
        <dbReference type="EMBL" id="MBB6563729.1"/>
    </source>
</evidence>
<reference evidence="1 2" key="1">
    <citation type="submission" date="2020-08" db="EMBL/GenBank/DDBJ databases">
        <title>Functional genomics of gut bacteria from endangered species of beetles.</title>
        <authorList>
            <person name="Carlos-Shanley C."/>
        </authorList>
    </citation>
    <scope>NUCLEOTIDE SEQUENCE [LARGE SCALE GENOMIC DNA]</scope>
    <source>
        <strain evidence="1 2">S00198</strain>
    </source>
</reference>
<protein>
    <submittedName>
        <fullName evidence="1">Tetratricopeptide (TPR) repeat protein</fullName>
    </submittedName>
</protein>
<comment type="caution">
    <text evidence="1">The sequence shown here is derived from an EMBL/GenBank/DDBJ whole genome shotgun (WGS) entry which is preliminary data.</text>
</comment>
<dbReference type="EMBL" id="JACHLK010000022">
    <property type="protein sequence ID" value="MBB6563729.1"/>
    <property type="molecule type" value="Genomic_DNA"/>
</dbReference>
<dbReference type="InterPro" id="IPR011990">
    <property type="entry name" value="TPR-like_helical_dom_sf"/>
</dbReference>
<evidence type="ECO:0000313" key="2">
    <source>
        <dbReference type="Proteomes" id="UP000575083"/>
    </source>
</evidence>
<dbReference type="AlphaFoldDB" id="A0A7X0UD61"/>
<sequence length="172" mass="18731">MIDQARASRLASQAFDLWQSGKGAEAIPLYEQSLTLADPSHYRLPDYHGELATVLSELGRFPQARNQLELSLSVTLGQGAAEGSIGVVIARYFLADHLLGQQRPQEALQVIEPSLAKGIASEWLLRLVKATALHALGRIDEARPEAAMVLETAPSSQKREELAELLGKLQLP</sequence>
<keyword evidence="2" id="KW-1185">Reference proteome</keyword>
<dbReference type="Pfam" id="PF13424">
    <property type="entry name" value="TPR_12"/>
    <property type="match status" value="1"/>
</dbReference>
<gene>
    <name evidence="1" type="ORF">HNP48_006453</name>
</gene>
<dbReference type="SUPFAM" id="SSF48452">
    <property type="entry name" value="TPR-like"/>
    <property type="match status" value="1"/>
</dbReference>
<proteinExistence type="predicted"/>
<dbReference type="Pfam" id="PF13432">
    <property type="entry name" value="TPR_16"/>
    <property type="match status" value="1"/>
</dbReference>
<dbReference type="Proteomes" id="UP000575083">
    <property type="component" value="Unassembled WGS sequence"/>
</dbReference>
<name>A0A7X0UD61_9BURK</name>